<feature type="domain" description="Protein kinase" evidence="11">
    <location>
        <begin position="43"/>
        <end position="363"/>
    </location>
</feature>
<dbReference type="PROSITE" id="PS00109">
    <property type="entry name" value="PROTEIN_KINASE_TYR"/>
    <property type="match status" value="1"/>
</dbReference>
<dbReference type="Proteomes" id="UP000297716">
    <property type="component" value="Unassembled WGS sequence"/>
</dbReference>
<dbReference type="InterPro" id="IPR017441">
    <property type="entry name" value="Protein_kinase_ATP_BS"/>
</dbReference>
<gene>
    <name evidence="12" type="ORF">E0Z10_g8261</name>
</gene>
<keyword evidence="13" id="KW-1185">Reference proteome</keyword>
<evidence type="ECO:0000256" key="8">
    <source>
        <dbReference type="ARBA" id="ARBA00047899"/>
    </source>
</evidence>
<dbReference type="EC" id="2.7.11.1" evidence="3"/>
<keyword evidence="10" id="KW-0067">ATP-binding</keyword>
<keyword evidence="10" id="KW-0547">Nucleotide-binding</keyword>
<evidence type="ECO:0000256" key="6">
    <source>
        <dbReference type="ARBA" id="ARBA00030980"/>
    </source>
</evidence>
<evidence type="ECO:0000256" key="9">
    <source>
        <dbReference type="ARBA" id="ARBA00048679"/>
    </source>
</evidence>
<dbReference type="InterPro" id="IPR008266">
    <property type="entry name" value="Tyr_kinase_AS"/>
</dbReference>
<dbReference type="STRING" id="37992.A0A4Z0Y9K4"/>
<evidence type="ECO:0000256" key="4">
    <source>
        <dbReference type="ARBA" id="ARBA00013948"/>
    </source>
</evidence>
<reference evidence="12 13" key="1">
    <citation type="submission" date="2019-03" db="EMBL/GenBank/DDBJ databases">
        <title>Draft genome sequence of Xylaria hypoxylon DSM 108379, a ubiquitous saprotrophic-parasitic fungi on hardwood.</title>
        <authorList>
            <person name="Buettner E."/>
            <person name="Leonhardt S."/>
            <person name="Gebauer A.M."/>
            <person name="Liers C."/>
            <person name="Hofrichter M."/>
            <person name="Kellner H."/>
        </authorList>
    </citation>
    <scope>NUCLEOTIDE SEQUENCE [LARGE SCALE GENOMIC DNA]</scope>
    <source>
        <strain evidence="12 13">DSM 108379</strain>
    </source>
</reference>
<evidence type="ECO:0000256" key="1">
    <source>
        <dbReference type="ARBA" id="ARBA00003747"/>
    </source>
</evidence>
<evidence type="ECO:0000259" key="11">
    <source>
        <dbReference type="PROSITE" id="PS50011"/>
    </source>
</evidence>
<dbReference type="GO" id="GO:0005524">
    <property type="term" value="F:ATP binding"/>
    <property type="evidence" value="ECO:0007669"/>
    <property type="project" value="UniProtKB-UniRule"/>
</dbReference>
<accession>A0A4Z0Y9K4</accession>
<comment type="function">
    <text evidence="1">Component of the EKC/KEOPS complex that is required for the formation of a threonylcarbamoyl group on adenosine at position 37 (t(6)A37) in tRNAs that read codons beginning with adenine. The complex is probably involved in the transfer of the threonylcarbamoyl moiety of threonylcarbamoyl-AMP (TC-AMP) to the N6 group of A37. BUD32 has ATPase activity in the context of the EKC/KEOPS complex and likely plays a supporting role to the catalytic subunit KAE1. The EKC/KEOPS complex also promotes both telomere uncapping and telomere elongation. The complex is required for efficient recruitment of transcriptional coactivators.</text>
</comment>
<dbReference type="AlphaFoldDB" id="A0A4Z0Y9K4"/>
<dbReference type="SMART" id="SM00220">
    <property type="entry name" value="S_TKc"/>
    <property type="match status" value="1"/>
</dbReference>
<dbReference type="GO" id="GO:0004674">
    <property type="term" value="F:protein serine/threonine kinase activity"/>
    <property type="evidence" value="ECO:0007669"/>
    <property type="project" value="UniProtKB-EC"/>
</dbReference>
<dbReference type="InterPro" id="IPR011009">
    <property type="entry name" value="Kinase-like_dom_sf"/>
</dbReference>
<comment type="catalytic activity">
    <reaction evidence="8">
        <text>L-threonyl-[protein] + ATP = O-phospho-L-threonyl-[protein] + ADP + H(+)</text>
        <dbReference type="Rhea" id="RHEA:46608"/>
        <dbReference type="Rhea" id="RHEA-COMP:11060"/>
        <dbReference type="Rhea" id="RHEA-COMP:11605"/>
        <dbReference type="ChEBI" id="CHEBI:15378"/>
        <dbReference type="ChEBI" id="CHEBI:30013"/>
        <dbReference type="ChEBI" id="CHEBI:30616"/>
        <dbReference type="ChEBI" id="CHEBI:61977"/>
        <dbReference type="ChEBI" id="CHEBI:456216"/>
        <dbReference type="EC" id="2.7.11.1"/>
    </reaction>
</comment>
<evidence type="ECO:0000313" key="12">
    <source>
        <dbReference type="EMBL" id="TGJ80504.1"/>
    </source>
</evidence>
<evidence type="ECO:0000256" key="3">
    <source>
        <dbReference type="ARBA" id="ARBA00012513"/>
    </source>
</evidence>
<dbReference type="PROSITE" id="PS50011">
    <property type="entry name" value="PROTEIN_KINASE_DOM"/>
    <property type="match status" value="1"/>
</dbReference>
<comment type="catalytic activity">
    <reaction evidence="9">
        <text>L-seryl-[protein] + ATP = O-phospho-L-seryl-[protein] + ADP + H(+)</text>
        <dbReference type="Rhea" id="RHEA:17989"/>
        <dbReference type="Rhea" id="RHEA-COMP:9863"/>
        <dbReference type="Rhea" id="RHEA-COMP:11604"/>
        <dbReference type="ChEBI" id="CHEBI:15378"/>
        <dbReference type="ChEBI" id="CHEBI:29999"/>
        <dbReference type="ChEBI" id="CHEBI:30616"/>
        <dbReference type="ChEBI" id="CHEBI:83421"/>
        <dbReference type="ChEBI" id="CHEBI:456216"/>
        <dbReference type="EC" id="2.7.11.1"/>
    </reaction>
</comment>
<evidence type="ECO:0000313" key="13">
    <source>
        <dbReference type="Proteomes" id="UP000297716"/>
    </source>
</evidence>
<evidence type="ECO:0000256" key="5">
    <source>
        <dbReference type="ARBA" id="ARBA00019973"/>
    </source>
</evidence>
<dbReference type="EMBL" id="SKBN01000217">
    <property type="protein sequence ID" value="TGJ80504.1"/>
    <property type="molecule type" value="Genomic_DNA"/>
</dbReference>
<dbReference type="SUPFAM" id="SSF56112">
    <property type="entry name" value="Protein kinase-like (PK-like)"/>
    <property type="match status" value="1"/>
</dbReference>
<dbReference type="PROSITE" id="PS00107">
    <property type="entry name" value="PROTEIN_KINASE_ATP"/>
    <property type="match status" value="1"/>
</dbReference>
<protein>
    <recommendedName>
        <fullName evidence="5">EKC/KEOPS complex subunit BUD32</fullName>
        <ecNumber evidence="3">2.7.11.1</ecNumber>
    </recommendedName>
    <alternativeName>
        <fullName evidence="6 7">Atypical Serine/threonine protein kinase BUD32</fullName>
    </alternativeName>
    <alternativeName>
        <fullName evidence="4">EKC/KEOPS complex subunit bud32</fullName>
    </alternativeName>
</protein>
<dbReference type="InterPro" id="IPR000719">
    <property type="entry name" value="Prot_kinase_dom"/>
</dbReference>
<dbReference type="OrthoDB" id="4767558at2759"/>
<dbReference type="Gene3D" id="1.10.510.10">
    <property type="entry name" value="Transferase(Phosphotransferase) domain 1"/>
    <property type="match status" value="1"/>
</dbReference>
<feature type="binding site" evidence="10">
    <location>
        <position position="76"/>
    </location>
    <ligand>
        <name>ATP</name>
        <dbReference type="ChEBI" id="CHEBI:30616"/>
    </ligand>
</feature>
<evidence type="ECO:0000256" key="10">
    <source>
        <dbReference type="PROSITE-ProRule" id="PRU10141"/>
    </source>
</evidence>
<evidence type="ECO:0000256" key="2">
    <source>
        <dbReference type="ARBA" id="ARBA00011534"/>
    </source>
</evidence>
<name>A0A4Z0Y9K4_9PEZI</name>
<comment type="caution">
    <text evidence="12">The sequence shown here is derived from an EMBL/GenBank/DDBJ whole genome shotgun (WGS) entry which is preliminary data.</text>
</comment>
<sequence>MSITPSTLAMASPEVVDLAGDDDDNARAVFFESQEYFARSNTWECEKMLGSGAYGAAILVKERNAKQGHWRRVVLKRALRAGIDELKTEIATLQLLRGNAHFATMLACCEDLTEFANPTITGTGLRTIFASLRGLRGPALVLEYFQNGTLDSLKEKAKLQGIELSNGLLWQFYLCLVRACIGLGYPPNGPEDVTPTLEEIPHGEPPRDLIHGDIAGRNIVIGDTNPDVAEHSSIPILKMIDLGSSRDSDNAGKGPEENLHAVAIEMLRLICRGPVRTRVPRFATAFNGVETAATDILPVNGMPKFPHLDIRLRDLLVQALRTDRDRRPTLVDMLTYTRNEANRNSPNAPYLDRPIIQRLIYDV</sequence>
<organism evidence="12 13">
    <name type="scientific">Xylaria hypoxylon</name>
    <dbReference type="NCBI Taxonomy" id="37992"/>
    <lineage>
        <taxon>Eukaryota</taxon>
        <taxon>Fungi</taxon>
        <taxon>Dikarya</taxon>
        <taxon>Ascomycota</taxon>
        <taxon>Pezizomycotina</taxon>
        <taxon>Sordariomycetes</taxon>
        <taxon>Xylariomycetidae</taxon>
        <taxon>Xylariales</taxon>
        <taxon>Xylariaceae</taxon>
        <taxon>Xylaria</taxon>
    </lineage>
</organism>
<evidence type="ECO:0000256" key="7">
    <source>
        <dbReference type="ARBA" id="ARBA00033194"/>
    </source>
</evidence>
<proteinExistence type="predicted"/>
<comment type="subunit">
    <text evidence="2">Component of the EKC/KEOPS complex composed of at least BUD32, CGI121, GON7, KAE1 and PCC1; the whole complex dimerizes.</text>
</comment>